<dbReference type="CDD" id="cd18793">
    <property type="entry name" value="SF2_C_SNF"/>
    <property type="match status" value="1"/>
</dbReference>
<keyword evidence="4" id="KW-0547">Nucleotide-binding</keyword>
<dbReference type="CDD" id="cd18012">
    <property type="entry name" value="DEXQc_arch_SWI2_SNF2"/>
    <property type="match status" value="1"/>
</dbReference>
<sequence length="671" mass="78331">PKFYIKKERDNIICDLKIDYINSLDGIKDDRFIEKLEMSLERYKFIRKNEYFIFIGNEEDRYTLLKEGLEFLNKIGRVILSNDFKDINLINSTDIVSNLREFNERFYFDYKIEGLEYEEIPEVLNSIRKGSAFYKTKRSSFLDLKDEKLVGFFRALEELNLFNDSYEKEIEVNKFDLLHLENKIVNKRLPFISGEEKINILLEKLKNKDKEYKVPDNLNAKLREYQKVGYSWLRTIEELGFGGILADDMGLGKTIQTITLLLSREGKRSLIITPTSVIYNWKSEFEKFAPDLKVGIIHGSLKERMNILDEFNNYDVLLTTYGTLRRDISLYEDKTFDFCIIDEGQNIKNKASKVSEAVKSVKANCKIALTGTPIENNLLELWSIFDFIMPMYLFSEENFKMKFTRDSDKDLEELKELISPFILRRLKEDVLDELPEKIEKEYIIPMSSKQKQVYNGYLREVKKKLKESKQSKILIFSYLTKLRQLCLDPSLLIEDFKEESSKIKTLEEIIKEVLEANKKIIIFSQFTSALNKIGNKLDTNNIEYLYLDGSISAKERLKLAEEFNKGSKKIFLISLKAGGVGLNLTSANVVVHFDPWWNPAVENQATDRAYRIGQKNVVEVIKLISKDTIEEKIVRLQEEKKELISKVIDGKSLNGDKLNSITEEELLNLFS</sequence>
<dbReference type="Gene3D" id="3.40.50.10810">
    <property type="entry name" value="Tandem AAA-ATPase domain"/>
    <property type="match status" value="1"/>
</dbReference>
<organism evidence="4 5">
    <name type="scientific">Clostridium gallinarum</name>
    <dbReference type="NCBI Taxonomy" id="2762246"/>
    <lineage>
        <taxon>Bacteria</taxon>
        <taxon>Bacillati</taxon>
        <taxon>Bacillota</taxon>
        <taxon>Clostridia</taxon>
        <taxon>Eubacteriales</taxon>
        <taxon>Clostridiaceae</taxon>
        <taxon>Clostridium</taxon>
    </lineage>
</organism>
<dbReference type="InterPro" id="IPR038718">
    <property type="entry name" value="SNF2-like_sf"/>
</dbReference>
<proteinExistence type="predicted"/>
<dbReference type="InterPro" id="IPR000330">
    <property type="entry name" value="SNF2_N"/>
</dbReference>
<dbReference type="PANTHER" id="PTHR10799">
    <property type="entry name" value="SNF2/RAD54 HELICASE FAMILY"/>
    <property type="match status" value="1"/>
</dbReference>
<dbReference type="PROSITE" id="PS51194">
    <property type="entry name" value="HELICASE_CTER"/>
    <property type="match status" value="1"/>
</dbReference>
<reference evidence="4 5" key="1">
    <citation type="submission" date="2020-08" db="EMBL/GenBank/DDBJ databases">
        <title>A Genomic Blueprint of the Chicken Gut Microbiome.</title>
        <authorList>
            <person name="Gilroy R."/>
            <person name="Ravi A."/>
            <person name="Getino M."/>
            <person name="Pursley I."/>
            <person name="Horton D.L."/>
            <person name="Alikhan N.-F."/>
            <person name="Baker D."/>
            <person name="Gharbi K."/>
            <person name="Hall N."/>
            <person name="Watson M."/>
            <person name="Adriaenssens E.M."/>
            <person name="Foster-Nyarko E."/>
            <person name="Jarju S."/>
            <person name="Secka A."/>
            <person name="Antonio M."/>
            <person name="Oren A."/>
            <person name="Chaudhuri R."/>
            <person name="La Ragione R.M."/>
            <person name="Hildebrand F."/>
            <person name="Pallen M.J."/>
        </authorList>
    </citation>
    <scope>NUCLEOTIDE SEQUENCE [LARGE SCALE GENOMIC DNA]</scope>
    <source>
        <strain evidence="4 5">Sa3CUN1</strain>
    </source>
</reference>
<dbReference type="InterPro" id="IPR014001">
    <property type="entry name" value="Helicase_ATP-bd"/>
</dbReference>
<dbReference type="InterPro" id="IPR049730">
    <property type="entry name" value="SNF2/RAD54-like_C"/>
</dbReference>
<accession>A0ABR8Q797</accession>
<gene>
    <name evidence="4" type="ORF">H9660_14150</name>
</gene>
<keyword evidence="1" id="KW-0378">Hydrolase</keyword>
<dbReference type="PROSITE" id="PS51192">
    <property type="entry name" value="HELICASE_ATP_BIND_1"/>
    <property type="match status" value="1"/>
</dbReference>
<dbReference type="SMART" id="SM00490">
    <property type="entry name" value="HELICc"/>
    <property type="match status" value="1"/>
</dbReference>
<keyword evidence="5" id="KW-1185">Reference proteome</keyword>
<dbReference type="Proteomes" id="UP000640335">
    <property type="component" value="Unassembled WGS sequence"/>
</dbReference>
<dbReference type="InterPro" id="IPR013663">
    <property type="entry name" value="Helicase_SWF/SNF/SWI_bac"/>
</dbReference>
<dbReference type="RefSeq" id="WP_191751028.1">
    <property type="nucleotide sequence ID" value="NZ_JACSQZ010000070.1"/>
</dbReference>
<name>A0ABR8Q797_9CLOT</name>
<dbReference type="Pfam" id="PF00271">
    <property type="entry name" value="Helicase_C"/>
    <property type="match status" value="1"/>
</dbReference>
<dbReference type="InterPro" id="IPR027417">
    <property type="entry name" value="P-loop_NTPase"/>
</dbReference>
<dbReference type="Gene3D" id="3.40.50.300">
    <property type="entry name" value="P-loop containing nucleotide triphosphate hydrolases"/>
    <property type="match status" value="1"/>
</dbReference>
<evidence type="ECO:0000259" key="3">
    <source>
        <dbReference type="PROSITE" id="PS51194"/>
    </source>
</evidence>
<protein>
    <submittedName>
        <fullName evidence="4">DEAD/DEAH box helicase</fullName>
    </submittedName>
</protein>
<evidence type="ECO:0000313" key="4">
    <source>
        <dbReference type="EMBL" id="MBD7916285.1"/>
    </source>
</evidence>
<dbReference type="GO" id="GO:0004386">
    <property type="term" value="F:helicase activity"/>
    <property type="evidence" value="ECO:0007669"/>
    <property type="project" value="UniProtKB-KW"/>
</dbReference>
<dbReference type="SUPFAM" id="SSF52540">
    <property type="entry name" value="P-loop containing nucleoside triphosphate hydrolases"/>
    <property type="match status" value="2"/>
</dbReference>
<dbReference type="InterPro" id="IPR001650">
    <property type="entry name" value="Helicase_C-like"/>
</dbReference>
<keyword evidence="4" id="KW-0347">Helicase</keyword>
<dbReference type="Pfam" id="PF08455">
    <property type="entry name" value="SNF2_assoc"/>
    <property type="match status" value="1"/>
</dbReference>
<dbReference type="EMBL" id="JACSQZ010000070">
    <property type="protein sequence ID" value="MBD7916285.1"/>
    <property type="molecule type" value="Genomic_DNA"/>
</dbReference>
<feature type="domain" description="Helicase C-terminal" evidence="3">
    <location>
        <begin position="505"/>
        <end position="659"/>
    </location>
</feature>
<evidence type="ECO:0000313" key="5">
    <source>
        <dbReference type="Proteomes" id="UP000640335"/>
    </source>
</evidence>
<evidence type="ECO:0000256" key="1">
    <source>
        <dbReference type="ARBA" id="ARBA00022801"/>
    </source>
</evidence>
<comment type="caution">
    <text evidence="4">The sequence shown here is derived from an EMBL/GenBank/DDBJ whole genome shotgun (WGS) entry which is preliminary data.</text>
</comment>
<keyword evidence="4" id="KW-0067">ATP-binding</keyword>
<evidence type="ECO:0000259" key="2">
    <source>
        <dbReference type="PROSITE" id="PS51192"/>
    </source>
</evidence>
<dbReference type="SMART" id="SM00487">
    <property type="entry name" value="DEXDc"/>
    <property type="match status" value="1"/>
</dbReference>
<feature type="domain" description="Helicase ATP-binding" evidence="2">
    <location>
        <begin position="234"/>
        <end position="391"/>
    </location>
</feature>
<feature type="non-terminal residue" evidence="4">
    <location>
        <position position="1"/>
    </location>
</feature>
<dbReference type="Pfam" id="PF00176">
    <property type="entry name" value="SNF2-rel_dom"/>
    <property type="match status" value="1"/>
</dbReference>